<dbReference type="AlphaFoldDB" id="A0A2P2MKM2"/>
<accession>A0A2P2MKM2</accession>
<organism evidence="1">
    <name type="scientific">Rhizophora mucronata</name>
    <name type="common">Asiatic mangrove</name>
    <dbReference type="NCBI Taxonomy" id="61149"/>
    <lineage>
        <taxon>Eukaryota</taxon>
        <taxon>Viridiplantae</taxon>
        <taxon>Streptophyta</taxon>
        <taxon>Embryophyta</taxon>
        <taxon>Tracheophyta</taxon>
        <taxon>Spermatophyta</taxon>
        <taxon>Magnoliopsida</taxon>
        <taxon>eudicotyledons</taxon>
        <taxon>Gunneridae</taxon>
        <taxon>Pentapetalae</taxon>
        <taxon>rosids</taxon>
        <taxon>fabids</taxon>
        <taxon>Malpighiales</taxon>
        <taxon>Rhizophoraceae</taxon>
        <taxon>Rhizophora</taxon>
    </lineage>
</organism>
<reference evidence="1" key="1">
    <citation type="submission" date="2018-02" db="EMBL/GenBank/DDBJ databases">
        <title>Rhizophora mucronata_Transcriptome.</title>
        <authorList>
            <person name="Meera S.P."/>
            <person name="Sreeshan A."/>
            <person name="Augustine A."/>
        </authorList>
    </citation>
    <scope>NUCLEOTIDE SEQUENCE</scope>
    <source>
        <tissue evidence="1">Leaf</tissue>
    </source>
</reference>
<dbReference type="EMBL" id="GGEC01050307">
    <property type="protein sequence ID" value="MBX30791.1"/>
    <property type="molecule type" value="Transcribed_RNA"/>
</dbReference>
<proteinExistence type="predicted"/>
<name>A0A2P2MKM2_RHIMU</name>
<protein>
    <submittedName>
        <fullName evidence="1">Uncharacterized protein</fullName>
    </submittedName>
</protein>
<evidence type="ECO:0000313" key="1">
    <source>
        <dbReference type="EMBL" id="MBX30791.1"/>
    </source>
</evidence>
<sequence>MRSFLFKFICLGVRSSQTSTGYITNHLHFKVGIKYSTGM</sequence>